<evidence type="ECO:0000313" key="1">
    <source>
        <dbReference type="EMBL" id="MBB2502925.1"/>
    </source>
</evidence>
<reference evidence="1 2" key="1">
    <citation type="submission" date="2020-08" db="EMBL/GenBank/DDBJ databases">
        <title>Amycolatopsis echigonensis JCM 21831.</title>
        <authorList>
            <person name="Tedsree N."/>
            <person name="Kuncharoen N."/>
            <person name="Likhitwitayawuid K."/>
            <person name="Tanasupawat S."/>
        </authorList>
    </citation>
    <scope>NUCLEOTIDE SEQUENCE [LARGE SCALE GENOMIC DNA]</scope>
    <source>
        <strain evidence="1 2">JCM 21831</strain>
    </source>
</reference>
<dbReference type="RefSeq" id="WP_183125505.1">
    <property type="nucleotide sequence ID" value="NZ_JACJHR010000045.1"/>
</dbReference>
<dbReference type="EMBL" id="JACJHR010000045">
    <property type="protein sequence ID" value="MBB2502925.1"/>
    <property type="molecule type" value="Genomic_DNA"/>
</dbReference>
<evidence type="ECO:0000313" key="2">
    <source>
        <dbReference type="Proteomes" id="UP000550260"/>
    </source>
</evidence>
<name>A0A8E1W397_9PSEU</name>
<proteinExistence type="predicted"/>
<gene>
    <name evidence="1" type="ORF">H5411_27795</name>
</gene>
<dbReference type="Proteomes" id="UP000550260">
    <property type="component" value="Unassembled WGS sequence"/>
</dbReference>
<accession>A0A8E1W397</accession>
<protein>
    <submittedName>
        <fullName evidence="1">Uncharacterized protein</fullName>
    </submittedName>
</protein>
<dbReference type="AlphaFoldDB" id="A0A8E1W397"/>
<comment type="caution">
    <text evidence="1">The sequence shown here is derived from an EMBL/GenBank/DDBJ whole genome shotgun (WGS) entry which is preliminary data.</text>
</comment>
<sequence>MSTYAPSATHLGTNPGGRHLVGITLVVEADSVWNGWAATVGELASAICDRIDGDGFSVTEDARAAVTA</sequence>
<organism evidence="1 2">
    <name type="scientific">Amycolatopsis echigonensis</name>
    <dbReference type="NCBI Taxonomy" id="2576905"/>
    <lineage>
        <taxon>Bacteria</taxon>
        <taxon>Bacillati</taxon>
        <taxon>Actinomycetota</taxon>
        <taxon>Actinomycetes</taxon>
        <taxon>Pseudonocardiales</taxon>
        <taxon>Pseudonocardiaceae</taxon>
        <taxon>Amycolatopsis</taxon>
    </lineage>
</organism>